<protein>
    <submittedName>
        <fullName evidence="2">Uncharacterized protein</fullName>
    </submittedName>
</protein>
<keyword evidence="1" id="KW-1133">Transmembrane helix</keyword>
<sequence length="87" mass="9619">MSLTHILIRTLTRVDDHTVHRAITTAAAQDDPAARPPLEFQQGRNAMAYALAMFIDRRPARFYVGLAGLIVLPIYLLGGLVGELYGR</sequence>
<evidence type="ECO:0000256" key="1">
    <source>
        <dbReference type="SAM" id="Phobius"/>
    </source>
</evidence>
<name>A0A1B4G2A0_9BURK</name>
<organism evidence="2 3">
    <name type="scientific">Burkholderia mayonis</name>
    <dbReference type="NCBI Taxonomy" id="1385591"/>
    <lineage>
        <taxon>Bacteria</taxon>
        <taxon>Pseudomonadati</taxon>
        <taxon>Pseudomonadota</taxon>
        <taxon>Betaproteobacteria</taxon>
        <taxon>Burkholderiales</taxon>
        <taxon>Burkholderiaceae</taxon>
        <taxon>Burkholderia</taxon>
        <taxon>pseudomallei group</taxon>
    </lineage>
</organism>
<accession>A0A1B4G2A0</accession>
<dbReference type="Proteomes" id="UP000067711">
    <property type="component" value="Chromosome 1"/>
</dbReference>
<keyword evidence="1" id="KW-0472">Membrane</keyword>
<dbReference type="RefSeq" id="WP_066493904.1">
    <property type="nucleotide sequence ID" value="NZ_CP013389.1"/>
</dbReference>
<feature type="transmembrane region" description="Helical" evidence="1">
    <location>
        <begin position="62"/>
        <end position="81"/>
    </location>
</feature>
<dbReference type="EMBL" id="CP013389">
    <property type="protein sequence ID" value="AOJ10044.1"/>
    <property type="molecule type" value="Genomic_DNA"/>
</dbReference>
<evidence type="ECO:0000313" key="2">
    <source>
        <dbReference type="EMBL" id="AOJ10044.1"/>
    </source>
</evidence>
<gene>
    <name evidence="2" type="ORF">WS71_22620</name>
</gene>
<dbReference type="AlphaFoldDB" id="A0A1B4G2A0"/>
<proteinExistence type="predicted"/>
<reference evidence="2 3" key="1">
    <citation type="submission" date="2015-12" db="EMBL/GenBank/DDBJ databases">
        <title>Diversity of Burkholderia near neighbor genomes.</title>
        <authorList>
            <person name="Sahl J."/>
            <person name="Wagner D."/>
            <person name="Keim P."/>
        </authorList>
    </citation>
    <scope>NUCLEOTIDE SEQUENCE [LARGE SCALE GENOMIC DNA]</scope>
    <source>
        <strain evidence="2 3">BDU8</strain>
    </source>
</reference>
<evidence type="ECO:0000313" key="3">
    <source>
        <dbReference type="Proteomes" id="UP000067711"/>
    </source>
</evidence>
<keyword evidence="1" id="KW-0812">Transmembrane</keyword>